<dbReference type="Proteomes" id="UP000768567">
    <property type="component" value="Unassembled WGS sequence"/>
</dbReference>
<feature type="compositionally biased region" description="Basic and acidic residues" evidence="1">
    <location>
        <begin position="54"/>
        <end position="68"/>
    </location>
</feature>
<protein>
    <submittedName>
        <fullName evidence="2">Uncharacterized protein</fullName>
    </submittedName>
</protein>
<evidence type="ECO:0000313" key="2">
    <source>
        <dbReference type="EMBL" id="MBE5036396.1"/>
    </source>
</evidence>
<organism evidence="2 3">
    <name type="scientific">Gemmiger gallinarum</name>
    <dbReference type="NCBI Taxonomy" id="2779354"/>
    <lineage>
        <taxon>Bacteria</taxon>
        <taxon>Bacillati</taxon>
        <taxon>Bacillota</taxon>
        <taxon>Clostridia</taxon>
        <taxon>Eubacteriales</taxon>
        <taxon>Gemmiger</taxon>
    </lineage>
</organism>
<dbReference type="RefSeq" id="WP_193499737.1">
    <property type="nucleotide sequence ID" value="NZ_JADCKC010000001.1"/>
</dbReference>
<comment type="caution">
    <text evidence="2">The sequence shown here is derived from an EMBL/GenBank/DDBJ whole genome shotgun (WGS) entry which is preliminary data.</text>
</comment>
<reference evidence="2 3" key="1">
    <citation type="submission" date="2020-10" db="EMBL/GenBank/DDBJ databases">
        <title>ChiBAC.</title>
        <authorList>
            <person name="Zenner C."/>
            <person name="Hitch T.C.A."/>
            <person name="Clavel T."/>
        </authorList>
    </citation>
    <scope>NUCLEOTIDE SEQUENCE [LARGE SCALE GENOMIC DNA]</scope>
    <source>
        <strain evidence="2 3">DSM 109015</strain>
    </source>
</reference>
<sequence length="68" mass="8059">MKKALPFAVIRFNQISATSDILKINVRKTNKIANDFDQKKRCKEAYQRKKQKTKREYDPKNDELTVNT</sequence>
<evidence type="ECO:0000256" key="1">
    <source>
        <dbReference type="SAM" id="MobiDB-lite"/>
    </source>
</evidence>
<accession>A0ABR9QZU1</accession>
<feature type="region of interest" description="Disordered" evidence="1">
    <location>
        <begin position="43"/>
        <end position="68"/>
    </location>
</feature>
<keyword evidence="3" id="KW-1185">Reference proteome</keyword>
<proteinExistence type="predicted"/>
<name>A0ABR9QZU1_9FIRM</name>
<evidence type="ECO:0000313" key="3">
    <source>
        <dbReference type="Proteomes" id="UP000768567"/>
    </source>
</evidence>
<gene>
    <name evidence="2" type="ORF">INF35_01065</name>
</gene>
<dbReference type="EMBL" id="JADCKC010000001">
    <property type="protein sequence ID" value="MBE5036396.1"/>
    <property type="molecule type" value="Genomic_DNA"/>
</dbReference>